<evidence type="ECO:0000256" key="2">
    <source>
        <dbReference type="ARBA" id="ARBA00022741"/>
    </source>
</evidence>
<dbReference type="SUPFAM" id="SSF52009">
    <property type="entry name" value="Phosphohistidine domain"/>
    <property type="match status" value="1"/>
</dbReference>
<dbReference type="STRING" id="1802521.A2893_04785"/>
<dbReference type="PANTHER" id="PTHR43030">
    <property type="entry name" value="PHOSPHOENOLPYRUVATE SYNTHASE"/>
    <property type="match status" value="1"/>
</dbReference>
<proteinExistence type="inferred from homology"/>
<dbReference type="InterPro" id="IPR006319">
    <property type="entry name" value="PEP_synth"/>
</dbReference>
<sequence length="485" mass="56492">MLDPNRKLFRWGPISACPFFMSFTIGAAFTPLKKLLGVCYPESVIIFKDKKVTWLMDAEDFSKSSQDFVQRNIFNNKRKKMYSSEWNRKTSLLQGEFNLLNEINFTSLTQEDLNQKFEHFSEIYFLWWTLTISVELITTSIEPLLGKGLKDYYKDEQVKEFNKDFAILTSPLALTFYRQEQKDLLEILALPNKKWGSALKAHQQNYFWMYNSYLKAKKLNVNYFRKEAEKFAKTKWKPLFEEINNYSENTKFQKSQIIKRLYLKREVRDLISLVEKFAQFQDQRKALNFKSDHYLQIFVDEYARRLKIKSDDLKMLLFKELTAFSDELKKNLIKKRKECFVLVCKNTGIKHFVGSKALFLHKRFGKVRKIKESMIHGRVASVGKEYHFRGTAKVVLTIKEIGKVKKGDVLVTTMTSPDFVIGMKKAIAIITDTGGILSHAAIVSRELKKPCIVGTEVATKVIHDGDIVEIHSGRGTVRIVKHEGN</sequence>
<dbReference type="EMBL" id="MGHH01000007">
    <property type="protein sequence ID" value="OGM64941.1"/>
    <property type="molecule type" value="Genomic_DNA"/>
</dbReference>
<organism evidence="5 6">
    <name type="scientific">Candidatus Woesebacteria bacterium RIFCSPLOWO2_01_FULL_39_25</name>
    <dbReference type="NCBI Taxonomy" id="1802521"/>
    <lineage>
        <taxon>Bacteria</taxon>
        <taxon>Candidatus Woeseibacteriota</taxon>
    </lineage>
</organism>
<comment type="similarity">
    <text evidence="1">Belongs to the PEP-utilizing enzyme family.</text>
</comment>
<evidence type="ECO:0000259" key="4">
    <source>
        <dbReference type="Pfam" id="PF00391"/>
    </source>
</evidence>
<dbReference type="InterPro" id="IPR036637">
    <property type="entry name" value="Phosphohistidine_dom_sf"/>
</dbReference>
<dbReference type="InterPro" id="IPR008279">
    <property type="entry name" value="PEP-util_enz_mobile_dom"/>
</dbReference>
<keyword evidence="3" id="KW-0067">ATP-binding</keyword>
<accession>A0A1F8BLH8</accession>
<dbReference type="Gene3D" id="3.50.30.10">
    <property type="entry name" value="Phosphohistidine domain"/>
    <property type="match status" value="1"/>
</dbReference>
<dbReference type="GO" id="GO:0008986">
    <property type="term" value="F:pyruvate, water dikinase activity"/>
    <property type="evidence" value="ECO:0007669"/>
    <property type="project" value="InterPro"/>
</dbReference>
<protein>
    <recommendedName>
        <fullName evidence="4">PEP-utilising enzyme mobile domain-containing protein</fullName>
    </recommendedName>
</protein>
<dbReference type="PANTHER" id="PTHR43030:SF1">
    <property type="entry name" value="PHOSPHOENOLPYRUVATE SYNTHASE"/>
    <property type="match status" value="1"/>
</dbReference>
<feature type="domain" description="PEP-utilising enzyme mobile" evidence="4">
    <location>
        <begin position="405"/>
        <end position="475"/>
    </location>
</feature>
<evidence type="ECO:0000313" key="5">
    <source>
        <dbReference type="EMBL" id="OGM64941.1"/>
    </source>
</evidence>
<dbReference type="GO" id="GO:0005524">
    <property type="term" value="F:ATP binding"/>
    <property type="evidence" value="ECO:0007669"/>
    <property type="project" value="UniProtKB-KW"/>
</dbReference>
<evidence type="ECO:0000313" key="6">
    <source>
        <dbReference type="Proteomes" id="UP000176725"/>
    </source>
</evidence>
<gene>
    <name evidence="5" type="ORF">A2893_04785</name>
</gene>
<comment type="caution">
    <text evidence="5">The sequence shown here is derived from an EMBL/GenBank/DDBJ whole genome shotgun (WGS) entry which is preliminary data.</text>
</comment>
<dbReference type="AlphaFoldDB" id="A0A1F8BLH8"/>
<name>A0A1F8BLH8_9BACT</name>
<evidence type="ECO:0000256" key="3">
    <source>
        <dbReference type="ARBA" id="ARBA00022840"/>
    </source>
</evidence>
<reference evidence="5 6" key="1">
    <citation type="journal article" date="2016" name="Nat. Commun.">
        <title>Thousands of microbial genomes shed light on interconnected biogeochemical processes in an aquifer system.</title>
        <authorList>
            <person name="Anantharaman K."/>
            <person name="Brown C.T."/>
            <person name="Hug L.A."/>
            <person name="Sharon I."/>
            <person name="Castelle C.J."/>
            <person name="Probst A.J."/>
            <person name="Thomas B.C."/>
            <person name="Singh A."/>
            <person name="Wilkins M.J."/>
            <person name="Karaoz U."/>
            <person name="Brodie E.L."/>
            <person name="Williams K.H."/>
            <person name="Hubbard S.S."/>
            <person name="Banfield J.F."/>
        </authorList>
    </citation>
    <scope>NUCLEOTIDE SEQUENCE [LARGE SCALE GENOMIC DNA]</scope>
</reference>
<dbReference type="Pfam" id="PF00391">
    <property type="entry name" value="PEP-utilizers"/>
    <property type="match status" value="1"/>
</dbReference>
<evidence type="ECO:0000256" key="1">
    <source>
        <dbReference type="ARBA" id="ARBA00007837"/>
    </source>
</evidence>
<dbReference type="Proteomes" id="UP000176725">
    <property type="component" value="Unassembled WGS sequence"/>
</dbReference>
<keyword evidence="2" id="KW-0547">Nucleotide-binding</keyword>